<dbReference type="EMBL" id="GGEC01002166">
    <property type="protein sequence ID" value="MBW82649.1"/>
    <property type="molecule type" value="Transcribed_RNA"/>
</dbReference>
<name>A0A2P2IN55_RHIMU</name>
<keyword evidence="1" id="KW-0808">Transferase</keyword>
<reference evidence="1" key="1">
    <citation type="submission" date="2018-02" db="EMBL/GenBank/DDBJ databases">
        <title>Rhizophora mucronata_Transcriptome.</title>
        <authorList>
            <person name="Meera S.P."/>
            <person name="Sreeshan A."/>
            <person name="Augustine A."/>
        </authorList>
    </citation>
    <scope>NUCLEOTIDE SEQUENCE</scope>
    <source>
        <tissue evidence="1">Leaf</tissue>
    </source>
</reference>
<dbReference type="GO" id="GO:0008168">
    <property type="term" value="F:methyltransferase activity"/>
    <property type="evidence" value="ECO:0007669"/>
    <property type="project" value="UniProtKB-KW"/>
</dbReference>
<dbReference type="GO" id="GO:0032259">
    <property type="term" value="P:methylation"/>
    <property type="evidence" value="ECO:0007669"/>
    <property type="project" value="UniProtKB-KW"/>
</dbReference>
<keyword evidence="1" id="KW-0489">Methyltransferase</keyword>
<organism evidence="1">
    <name type="scientific">Rhizophora mucronata</name>
    <name type="common">Asiatic mangrove</name>
    <dbReference type="NCBI Taxonomy" id="61149"/>
    <lineage>
        <taxon>Eukaryota</taxon>
        <taxon>Viridiplantae</taxon>
        <taxon>Streptophyta</taxon>
        <taxon>Embryophyta</taxon>
        <taxon>Tracheophyta</taxon>
        <taxon>Spermatophyta</taxon>
        <taxon>Magnoliopsida</taxon>
        <taxon>eudicotyledons</taxon>
        <taxon>Gunneridae</taxon>
        <taxon>Pentapetalae</taxon>
        <taxon>rosids</taxon>
        <taxon>fabids</taxon>
        <taxon>Malpighiales</taxon>
        <taxon>Rhizophoraceae</taxon>
        <taxon>Rhizophora</taxon>
    </lineage>
</organism>
<protein>
    <submittedName>
        <fullName evidence="1">2-phytyl-1 4-beta-naphthoquinone methyltransferaseic</fullName>
    </submittedName>
</protein>
<accession>A0A2P2IN55</accession>
<dbReference type="AlphaFoldDB" id="A0A2P2IN55"/>
<proteinExistence type="predicted"/>
<evidence type="ECO:0000313" key="1">
    <source>
        <dbReference type="EMBL" id="MBW82649.1"/>
    </source>
</evidence>
<sequence length="16" mass="1901">MCGPLFCSKTFFFFLI</sequence>